<dbReference type="Proteomes" id="UP000499080">
    <property type="component" value="Unassembled WGS sequence"/>
</dbReference>
<sequence>MCSSCHAVKLDVGMRRIIPKTRQHPANAGRRIPCSRGEDIALRARGVKDRVHEAKNQLTLCWKSTDKFQAKAYADNIGQATLRSSQKTSDHNTIVI</sequence>
<organism evidence="1 2">
    <name type="scientific">Araneus ventricosus</name>
    <name type="common">Orbweaver spider</name>
    <name type="synonym">Epeira ventricosa</name>
    <dbReference type="NCBI Taxonomy" id="182803"/>
    <lineage>
        <taxon>Eukaryota</taxon>
        <taxon>Metazoa</taxon>
        <taxon>Ecdysozoa</taxon>
        <taxon>Arthropoda</taxon>
        <taxon>Chelicerata</taxon>
        <taxon>Arachnida</taxon>
        <taxon>Araneae</taxon>
        <taxon>Araneomorphae</taxon>
        <taxon>Entelegynae</taxon>
        <taxon>Araneoidea</taxon>
        <taxon>Araneidae</taxon>
        <taxon>Araneus</taxon>
    </lineage>
</organism>
<comment type="caution">
    <text evidence="1">The sequence shown here is derived from an EMBL/GenBank/DDBJ whole genome shotgun (WGS) entry which is preliminary data.</text>
</comment>
<reference evidence="1 2" key="1">
    <citation type="journal article" date="2019" name="Sci. Rep.">
        <title>Orb-weaving spider Araneus ventricosus genome elucidates the spidroin gene catalogue.</title>
        <authorList>
            <person name="Kono N."/>
            <person name="Nakamura H."/>
            <person name="Ohtoshi R."/>
            <person name="Moran D.A.P."/>
            <person name="Shinohara A."/>
            <person name="Yoshida Y."/>
            <person name="Fujiwara M."/>
            <person name="Mori M."/>
            <person name="Tomita M."/>
            <person name="Arakawa K."/>
        </authorList>
    </citation>
    <scope>NUCLEOTIDE SEQUENCE [LARGE SCALE GENOMIC DNA]</scope>
</reference>
<dbReference type="AlphaFoldDB" id="A0A4Y2AAE7"/>
<evidence type="ECO:0000313" key="1">
    <source>
        <dbReference type="EMBL" id="GBL76738.1"/>
    </source>
</evidence>
<name>A0A4Y2AAE7_ARAVE</name>
<proteinExistence type="predicted"/>
<keyword evidence="2" id="KW-1185">Reference proteome</keyword>
<gene>
    <name evidence="1" type="ORF">AVEN_53416_1</name>
</gene>
<evidence type="ECO:0000313" key="2">
    <source>
        <dbReference type="Proteomes" id="UP000499080"/>
    </source>
</evidence>
<protein>
    <submittedName>
        <fullName evidence="1">Uncharacterized protein</fullName>
    </submittedName>
</protein>
<accession>A0A4Y2AAE7</accession>
<dbReference type="EMBL" id="BGPR01000010">
    <property type="protein sequence ID" value="GBL76738.1"/>
    <property type="molecule type" value="Genomic_DNA"/>
</dbReference>